<dbReference type="PRINTS" id="PR00131">
    <property type="entry name" value="GLHYDRLASE1"/>
</dbReference>
<dbReference type="OMA" id="FYCGDVQ"/>
<dbReference type="PANTHER" id="PTHR10353">
    <property type="entry name" value="GLYCOSYL HYDROLASE"/>
    <property type="match status" value="1"/>
</dbReference>
<keyword evidence="3 8" id="KW-0378">Hydrolase</keyword>
<evidence type="ECO:0000256" key="2">
    <source>
        <dbReference type="ARBA" id="ARBA00011738"/>
    </source>
</evidence>
<sequence>MAGLRFFALILLIVGVSYTAGQEDDFLYGQFPDGFLWGLATSSGWDADGKGESGWDFWSHENNGSNIADGKNGDIACDSYNNYMADVYLLKNMGADFYRFSLSWARIIPTGKLSDGINPAGIQYYNYLIDGLIANEITPFITLYHWDLPMGLLNEGGWLNETIVEHFADFSRVVFDAFGDRVKFWLTFNEPHVFCLADWNYGIHDPFLEPPEKPYICAHNVIKSHARAFRIYDEEFRPSQNGQMGITLNCDWSEPKNQSDPEHMLAMDRSVNFRYGWWANPLLRGEYPAIMRELVDAKSEAEGRNSSRLPTFDSTWTEIITGTLDFLGLNHYSTHYVLPSDGLNGWMDGDANIRSERDPAWNSSGIGWSVVPWGLRNITTWVAREYQMPIYITENGYGAQESDMINDEERVNYYRAYINEVLKSIVYDGADVRAYTAWSLMDNYEWTLGYTARFGVHYVDFNHPARPRAPKQSAIELSQIFADNGFPLPK</sequence>
<keyword evidence="9" id="KW-1185">Reference proteome</keyword>
<dbReference type="GO" id="GO:0004553">
    <property type="term" value="F:hydrolase activity, hydrolyzing O-glycosyl compounds"/>
    <property type="evidence" value="ECO:0007669"/>
    <property type="project" value="InterPro"/>
</dbReference>
<organism evidence="8 9">
    <name type="scientific">Folsomia candida</name>
    <name type="common">Springtail</name>
    <dbReference type="NCBI Taxonomy" id="158441"/>
    <lineage>
        <taxon>Eukaryota</taxon>
        <taxon>Metazoa</taxon>
        <taxon>Ecdysozoa</taxon>
        <taxon>Arthropoda</taxon>
        <taxon>Hexapoda</taxon>
        <taxon>Collembola</taxon>
        <taxon>Entomobryomorpha</taxon>
        <taxon>Isotomoidea</taxon>
        <taxon>Isotomidae</taxon>
        <taxon>Proisotominae</taxon>
        <taxon>Folsomia</taxon>
    </lineage>
</organism>
<proteinExistence type="inferred from homology"/>
<evidence type="ECO:0000256" key="4">
    <source>
        <dbReference type="ARBA" id="ARBA00023180"/>
    </source>
</evidence>
<evidence type="ECO:0000313" key="9">
    <source>
        <dbReference type="Proteomes" id="UP000198287"/>
    </source>
</evidence>
<evidence type="ECO:0000313" key="8">
    <source>
        <dbReference type="EMBL" id="OXA60944.1"/>
    </source>
</evidence>
<keyword evidence="4" id="KW-0325">Glycoprotein</keyword>
<dbReference type="FunFam" id="3.20.20.80:FF:000013">
    <property type="entry name" value="lactase-phlorizin hydrolase"/>
    <property type="match status" value="1"/>
</dbReference>
<dbReference type="PANTHER" id="PTHR10353:SF36">
    <property type="entry name" value="LP05116P"/>
    <property type="match status" value="1"/>
</dbReference>
<dbReference type="InterPro" id="IPR017853">
    <property type="entry name" value="GH"/>
</dbReference>
<evidence type="ECO:0000256" key="5">
    <source>
        <dbReference type="ARBA" id="ARBA00023295"/>
    </source>
</evidence>
<protein>
    <submittedName>
        <fullName evidence="8">Lactase-phlorizin hydrolase</fullName>
    </submittedName>
</protein>
<dbReference type="SUPFAM" id="SSF51445">
    <property type="entry name" value="(Trans)glycosidases"/>
    <property type="match status" value="1"/>
</dbReference>
<evidence type="ECO:0000256" key="7">
    <source>
        <dbReference type="SAM" id="SignalP"/>
    </source>
</evidence>
<dbReference type="Pfam" id="PF00232">
    <property type="entry name" value="Glyco_hydro_1"/>
    <property type="match status" value="1"/>
</dbReference>
<evidence type="ECO:0000256" key="6">
    <source>
        <dbReference type="RuleBase" id="RU003690"/>
    </source>
</evidence>
<dbReference type="EMBL" id="LNIX01000002">
    <property type="protein sequence ID" value="OXA60944.1"/>
    <property type="molecule type" value="Genomic_DNA"/>
</dbReference>
<dbReference type="OrthoDB" id="65569at2759"/>
<gene>
    <name evidence="8" type="ORF">Fcan01_05427</name>
</gene>
<dbReference type="InterPro" id="IPR001360">
    <property type="entry name" value="Glyco_hydro_1"/>
</dbReference>
<name>A0A226EV44_FOLCA</name>
<reference evidence="8 9" key="1">
    <citation type="submission" date="2015-12" db="EMBL/GenBank/DDBJ databases">
        <title>The genome of Folsomia candida.</title>
        <authorList>
            <person name="Faddeeva A."/>
            <person name="Derks M.F."/>
            <person name="Anvar Y."/>
            <person name="Smit S."/>
            <person name="Van Straalen N."/>
            <person name="Roelofs D."/>
        </authorList>
    </citation>
    <scope>NUCLEOTIDE SEQUENCE [LARGE SCALE GENOMIC DNA]</scope>
    <source>
        <strain evidence="8 9">VU population</strain>
        <tissue evidence="8">Whole body</tissue>
    </source>
</reference>
<feature type="chain" id="PRO_5013279773" evidence="7">
    <location>
        <begin position="22"/>
        <end position="490"/>
    </location>
</feature>
<dbReference type="GO" id="GO:0005975">
    <property type="term" value="P:carbohydrate metabolic process"/>
    <property type="evidence" value="ECO:0007669"/>
    <property type="project" value="InterPro"/>
</dbReference>
<evidence type="ECO:0000256" key="1">
    <source>
        <dbReference type="ARBA" id="ARBA00010838"/>
    </source>
</evidence>
<comment type="similarity">
    <text evidence="1 6">Belongs to the glycosyl hydrolase 1 family.</text>
</comment>
<feature type="signal peptide" evidence="7">
    <location>
        <begin position="1"/>
        <end position="21"/>
    </location>
</feature>
<evidence type="ECO:0000256" key="3">
    <source>
        <dbReference type="ARBA" id="ARBA00022801"/>
    </source>
</evidence>
<comment type="caution">
    <text evidence="8">The sequence shown here is derived from an EMBL/GenBank/DDBJ whole genome shotgun (WGS) entry which is preliminary data.</text>
</comment>
<dbReference type="AlphaFoldDB" id="A0A226EV44"/>
<dbReference type="Proteomes" id="UP000198287">
    <property type="component" value="Unassembled WGS sequence"/>
</dbReference>
<keyword evidence="7" id="KW-0732">Signal</keyword>
<dbReference type="Gene3D" id="3.20.20.80">
    <property type="entry name" value="Glycosidases"/>
    <property type="match status" value="1"/>
</dbReference>
<comment type="subunit">
    <text evidence="2">Homodimer.</text>
</comment>
<keyword evidence="5" id="KW-0326">Glycosidase</keyword>
<accession>A0A226EV44</accession>